<dbReference type="PRINTS" id="PR00765">
    <property type="entry name" value="CRBOXYPTASEA"/>
</dbReference>
<dbReference type="Proteomes" id="UP000291758">
    <property type="component" value="Chromosome"/>
</dbReference>
<dbReference type="PANTHER" id="PTHR11705:SF143">
    <property type="entry name" value="SLL0236 PROTEIN"/>
    <property type="match status" value="1"/>
</dbReference>
<feature type="region of interest" description="Disordered" evidence="9">
    <location>
        <begin position="1"/>
        <end position="25"/>
    </location>
</feature>
<evidence type="ECO:0000256" key="8">
    <source>
        <dbReference type="PROSITE-ProRule" id="PRU01379"/>
    </source>
</evidence>
<dbReference type="InterPro" id="IPR006311">
    <property type="entry name" value="TAT_signal"/>
</dbReference>
<evidence type="ECO:0000259" key="10">
    <source>
        <dbReference type="PROSITE" id="PS52035"/>
    </source>
</evidence>
<feature type="active site" description="Proton donor/acceptor" evidence="8">
    <location>
        <position position="463"/>
    </location>
</feature>
<evidence type="ECO:0000313" key="11">
    <source>
        <dbReference type="EMBL" id="QAY64583.1"/>
    </source>
</evidence>
<dbReference type="KEGG" id="xyl:ET495_16805"/>
<evidence type="ECO:0000256" key="3">
    <source>
        <dbReference type="ARBA" id="ARBA00022670"/>
    </source>
</evidence>
<accession>A0A4P6ERN6</accession>
<organism evidence="11 12">
    <name type="scientific">Xylanimonas allomyrinae</name>
    <dbReference type="NCBI Taxonomy" id="2509459"/>
    <lineage>
        <taxon>Bacteria</taxon>
        <taxon>Bacillati</taxon>
        <taxon>Actinomycetota</taxon>
        <taxon>Actinomycetes</taxon>
        <taxon>Micrococcales</taxon>
        <taxon>Promicromonosporaceae</taxon>
        <taxon>Xylanimonas</taxon>
    </lineage>
</organism>
<dbReference type="PROSITE" id="PS00132">
    <property type="entry name" value="CARBOXYPEPT_ZN_1"/>
    <property type="match status" value="1"/>
</dbReference>
<dbReference type="Pfam" id="PF00246">
    <property type="entry name" value="Peptidase_M14"/>
    <property type="match status" value="1"/>
</dbReference>
<comment type="similarity">
    <text evidence="2 8">Belongs to the peptidase M14 family.</text>
</comment>
<dbReference type="PROSITE" id="PS52035">
    <property type="entry name" value="PEPTIDASE_M14"/>
    <property type="match status" value="1"/>
</dbReference>
<dbReference type="GO" id="GO:0005615">
    <property type="term" value="C:extracellular space"/>
    <property type="evidence" value="ECO:0007669"/>
    <property type="project" value="TreeGrafter"/>
</dbReference>
<evidence type="ECO:0000256" key="4">
    <source>
        <dbReference type="ARBA" id="ARBA00022723"/>
    </source>
</evidence>
<keyword evidence="4" id="KW-0479">Metal-binding</keyword>
<dbReference type="EMBL" id="CP035495">
    <property type="protein sequence ID" value="QAY64583.1"/>
    <property type="molecule type" value="Genomic_DNA"/>
</dbReference>
<dbReference type="InterPro" id="IPR000834">
    <property type="entry name" value="Peptidase_M14"/>
</dbReference>
<sequence length="508" mass="54757">MSHHRTTPEGLTGLPDGRPPSRRRPLTRAGIATAVAGLVVGGLVAPARAAGSDDVVVVTVQAGQSGDAGLRDAIAGLDVLDANGSQANLLGDAATVEDLEAAGVDVVRTRAYGDVIGSAPQPRALRAAPAQSLYPVPERIAGNQYETFFGGYRTVSAHEQFLRDVAAAYPELVELVDYGDSWLKTQGRGGHDLVALRITEGADHDGRWETNDNGKPRFFLTAQAHAREILTSEIAWRYIVSLLDNYGKDPQVTQLLQSTEIWVQTQNNPDGIDLVEDALDDPDLRLTAAGDGNPVNQSKAWQRKNLDDSDYVQTSTSWSSSQPGIDLNRNFATDWGGASTSATPSSQTYRGTAPFSEPEAAAEATLLTTLFGTYETGTTTAAPDDRRGTFLNLHTSGGLAIYPYAYDYQANVPNLEQVKTLGFRQTYFSGQNTGKAGEILYNNAGNDIDWIYDQLGIPAYTWELGSSAEGGFFSSYSRVPAFWAQTERAIYYLAEAAGSPYTSPWARR</sequence>
<keyword evidence="5" id="KW-0378">Hydrolase</keyword>
<dbReference type="PANTHER" id="PTHR11705">
    <property type="entry name" value="PROTEASE FAMILY M14 CARBOXYPEPTIDASE A,B"/>
    <property type="match status" value="1"/>
</dbReference>
<dbReference type="GO" id="GO:0006508">
    <property type="term" value="P:proteolysis"/>
    <property type="evidence" value="ECO:0007669"/>
    <property type="project" value="UniProtKB-KW"/>
</dbReference>
<dbReference type="InterPro" id="IPR057246">
    <property type="entry name" value="CARBOXYPEPT_ZN_1"/>
</dbReference>
<keyword evidence="12" id="KW-1185">Reference proteome</keyword>
<dbReference type="GO" id="GO:0008270">
    <property type="term" value="F:zinc ion binding"/>
    <property type="evidence" value="ECO:0007669"/>
    <property type="project" value="InterPro"/>
</dbReference>
<evidence type="ECO:0000256" key="6">
    <source>
        <dbReference type="ARBA" id="ARBA00022833"/>
    </source>
</evidence>
<dbReference type="AlphaFoldDB" id="A0A4P6ERN6"/>
<gene>
    <name evidence="11" type="ORF">ET495_16805</name>
</gene>
<keyword evidence="6" id="KW-0862">Zinc</keyword>
<evidence type="ECO:0000256" key="2">
    <source>
        <dbReference type="ARBA" id="ARBA00005988"/>
    </source>
</evidence>
<dbReference type="RefSeq" id="WP_129205725.1">
    <property type="nucleotide sequence ID" value="NZ_CP035495.1"/>
</dbReference>
<proteinExistence type="inferred from homology"/>
<evidence type="ECO:0000256" key="7">
    <source>
        <dbReference type="ARBA" id="ARBA00023049"/>
    </source>
</evidence>
<name>A0A4P6ERN6_9MICO</name>
<dbReference type="SUPFAM" id="SSF53187">
    <property type="entry name" value="Zn-dependent exopeptidases"/>
    <property type="match status" value="1"/>
</dbReference>
<dbReference type="OrthoDB" id="5240362at2"/>
<dbReference type="PROSITE" id="PS51318">
    <property type="entry name" value="TAT"/>
    <property type="match status" value="1"/>
</dbReference>
<dbReference type="Gene3D" id="3.40.630.10">
    <property type="entry name" value="Zn peptidases"/>
    <property type="match status" value="1"/>
</dbReference>
<evidence type="ECO:0000256" key="1">
    <source>
        <dbReference type="ARBA" id="ARBA00001947"/>
    </source>
</evidence>
<keyword evidence="7" id="KW-0482">Metalloprotease</keyword>
<dbReference type="SMART" id="SM00631">
    <property type="entry name" value="Zn_pept"/>
    <property type="match status" value="1"/>
</dbReference>
<dbReference type="GO" id="GO:0004181">
    <property type="term" value="F:metallocarboxypeptidase activity"/>
    <property type="evidence" value="ECO:0007669"/>
    <property type="project" value="InterPro"/>
</dbReference>
<evidence type="ECO:0000256" key="9">
    <source>
        <dbReference type="SAM" id="MobiDB-lite"/>
    </source>
</evidence>
<keyword evidence="3" id="KW-0645">Protease</keyword>
<feature type="domain" description="Peptidase M14" evidence="10">
    <location>
        <begin position="151"/>
        <end position="497"/>
    </location>
</feature>
<evidence type="ECO:0000256" key="5">
    <source>
        <dbReference type="ARBA" id="ARBA00022801"/>
    </source>
</evidence>
<evidence type="ECO:0000313" key="12">
    <source>
        <dbReference type="Proteomes" id="UP000291758"/>
    </source>
</evidence>
<comment type="cofactor">
    <cofactor evidence="1">
        <name>Zn(2+)</name>
        <dbReference type="ChEBI" id="CHEBI:29105"/>
    </cofactor>
</comment>
<reference evidence="11 12" key="1">
    <citation type="submission" date="2019-01" db="EMBL/GenBank/DDBJ databases">
        <title>Genome sequencing of strain 2JSPR-7.</title>
        <authorList>
            <person name="Heo J."/>
            <person name="Kim S.-J."/>
            <person name="Kim J.-S."/>
            <person name="Hong S.-B."/>
            <person name="Kwon S.-W."/>
        </authorList>
    </citation>
    <scope>NUCLEOTIDE SEQUENCE [LARGE SCALE GENOMIC DNA]</scope>
    <source>
        <strain evidence="11 12">2JSPR-7</strain>
    </source>
</reference>
<protein>
    <recommendedName>
        <fullName evidence="10">Peptidase M14 domain-containing protein</fullName>
    </recommendedName>
</protein>